<dbReference type="Pfam" id="PF13181">
    <property type="entry name" value="TPR_8"/>
    <property type="match status" value="1"/>
</dbReference>
<dbReference type="InterPro" id="IPR019734">
    <property type="entry name" value="TPR_rpt"/>
</dbReference>
<gene>
    <name evidence="5" type="ORF">TTHERM_000929519</name>
</gene>
<sequence length="518" mass="61303">MSLENQNGDQKFLEQNIQTEKKILQIIDELEDVYIHQSLWLQGKEFLYSIQDKDIRQDSRILNIEARLLIQEDPVESERLMQSIFLKDPLYFKNTFEYLTFLVDSSQAKSNLVLKKLQNLLFNFQDERLNDAYYLACKSLTLKSKKNMNISRQILKEAIQKAKKPYQKADMYAQLGNTFLDLEDFENAILCYTQGLQIQPQNDECLNNISYCYLEMNELQKAIQFGELALQNYPNNSTVLGNLAYVYEELNQLDKAENAYLTLLQNKSINSVQYSNYSQFLFYFRFKDPQNRIQILENLTKGFLLDPNRQNPIFSTFYELLKKTDQFAKVIYSYQPIMYYINFIETVRLIAPHLLLRMIVKIFLNLQFICSSEADEEYQDFSDQSQDSQEELENQNENQSAQIQNPIIGSERQQEEIKSEQQSQCLTSICLQNITQNQNEEKDDELETIQSLQPYSDSTFKQEISTLQKVQIYKLMHDLIKVKIKENQIVNSLIVYNKFISQNLHFKNNIQFWDLYFD</sequence>
<keyword evidence="5" id="KW-0645">Protease</keyword>
<keyword evidence="2 3" id="KW-0802">TPR repeat</keyword>
<dbReference type="AlphaFoldDB" id="W7X594"/>
<dbReference type="OrthoDB" id="10263032at2759"/>
<dbReference type="GO" id="GO:0006620">
    <property type="term" value="P:post-translational protein targeting to endoplasmic reticulum membrane"/>
    <property type="evidence" value="ECO:0007669"/>
    <property type="project" value="TreeGrafter"/>
</dbReference>
<evidence type="ECO:0000313" key="6">
    <source>
        <dbReference type="Proteomes" id="UP000009168"/>
    </source>
</evidence>
<evidence type="ECO:0000256" key="4">
    <source>
        <dbReference type="SAM" id="MobiDB-lite"/>
    </source>
</evidence>
<dbReference type="InterPro" id="IPR011990">
    <property type="entry name" value="TPR-like_helical_dom_sf"/>
</dbReference>
<keyword evidence="5" id="KW-0378">Hydrolase</keyword>
<feature type="region of interest" description="Disordered" evidence="4">
    <location>
        <begin position="379"/>
        <end position="406"/>
    </location>
</feature>
<protein>
    <submittedName>
        <fullName evidence="5">Zinc carboxypeptidase family protein</fullName>
    </submittedName>
</protein>
<keyword evidence="1" id="KW-0677">Repeat</keyword>
<dbReference type="GO" id="GO:0072380">
    <property type="term" value="C:TRC complex"/>
    <property type="evidence" value="ECO:0007669"/>
    <property type="project" value="TreeGrafter"/>
</dbReference>
<dbReference type="Gene3D" id="1.25.40.10">
    <property type="entry name" value="Tetratricopeptide repeat domain"/>
    <property type="match status" value="1"/>
</dbReference>
<reference evidence="6" key="1">
    <citation type="journal article" date="2006" name="PLoS Biol.">
        <title>Macronuclear genome sequence of the ciliate Tetrahymena thermophila, a model eukaryote.</title>
        <authorList>
            <person name="Eisen J.A."/>
            <person name="Coyne R.S."/>
            <person name="Wu M."/>
            <person name="Wu D."/>
            <person name="Thiagarajan M."/>
            <person name="Wortman J.R."/>
            <person name="Badger J.H."/>
            <person name="Ren Q."/>
            <person name="Amedeo P."/>
            <person name="Jones K.M."/>
            <person name="Tallon L.J."/>
            <person name="Delcher A.L."/>
            <person name="Salzberg S.L."/>
            <person name="Silva J.C."/>
            <person name="Haas B.J."/>
            <person name="Majoros W.H."/>
            <person name="Farzad M."/>
            <person name="Carlton J.M."/>
            <person name="Smith R.K. Jr."/>
            <person name="Garg J."/>
            <person name="Pearlman R.E."/>
            <person name="Karrer K.M."/>
            <person name="Sun L."/>
            <person name="Manning G."/>
            <person name="Elde N.C."/>
            <person name="Turkewitz A.P."/>
            <person name="Asai D.J."/>
            <person name="Wilkes D.E."/>
            <person name="Wang Y."/>
            <person name="Cai H."/>
            <person name="Collins K."/>
            <person name="Stewart B.A."/>
            <person name="Lee S.R."/>
            <person name="Wilamowska K."/>
            <person name="Weinberg Z."/>
            <person name="Ruzzo W.L."/>
            <person name="Wloga D."/>
            <person name="Gaertig J."/>
            <person name="Frankel J."/>
            <person name="Tsao C.-C."/>
            <person name="Gorovsky M.A."/>
            <person name="Keeling P.J."/>
            <person name="Waller R.F."/>
            <person name="Patron N.J."/>
            <person name="Cherry J.M."/>
            <person name="Stover N.A."/>
            <person name="Krieger C.J."/>
            <person name="del Toro C."/>
            <person name="Ryder H.F."/>
            <person name="Williamson S.C."/>
            <person name="Barbeau R.A."/>
            <person name="Hamilton E.P."/>
            <person name="Orias E."/>
        </authorList>
    </citation>
    <scope>NUCLEOTIDE SEQUENCE [LARGE SCALE GENOMIC DNA]</scope>
    <source>
        <strain evidence="6">SB210</strain>
    </source>
</reference>
<feature type="repeat" description="TPR" evidence="3">
    <location>
        <begin position="169"/>
        <end position="202"/>
    </location>
</feature>
<evidence type="ECO:0000256" key="3">
    <source>
        <dbReference type="PROSITE-ProRule" id="PRU00339"/>
    </source>
</evidence>
<dbReference type="PROSITE" id="PS50293">
    <property type="entry name" value="TPR_REGION"/>
    <property type="match status" value="1"/>
</dbReference>
<dbReference type="PANTHER" id="PTHR45831:SF2">
    <property type="entry name" value="LD24721P"/>
    <property type="match status" value="1"/>
</dbReference>
<organism evidence="5 6">
    <name type="scientific">Tetrahymena thermophila (strain SB210)</name>
    <dbReference type="NCBI Taxonomy" id="312017"/>
    <lineage>
        <taxon>Eukaryota</taxon>
        <taxon>Sar</taxon>
        <taxon>Alveolata</taxon>
        <taxon>Ciliophora</taxon>
        <taxon>Intramacronucleata</taxon>
        <taxon>Oligohymenophorea</taxon>
        <taxon>Hymenostomatida</taxon>
        <taxon>Tetrahymenina</taxon>
        <taxon>Tetrahymenidae</taxon>
        <taxon>Tetrahymena</taxon>
    </lineage>
</organism>
<evidence type="ECO:0000313" key="5">
    <source>
        <dbReference type="EMBL" id="EWS71528.1"/>
    </source>
</evidence>
<dbReference type="RefSeq" id="XP_012655939.1">
    <property type="nucleotide sequence ID" value="XM_012800485.1"/>
</dbReference>
<dbReference type="SMART" id="SM00028">
    <property type="entry name" value="TPR"/>
    <property type="match status" value="3"/>
</dbReference>
<keyword evidence="6" id="KW-1185">Reference proteome</keyword>
<dbReference type="Proteomes" id="UP000009168">
    <property type="component" value="Unassembled WGS sequence"/>
</dbReference>
<dbReference type="PROSITE" id="PS50005">
    <property type="entry name" value="TPR"/>
    <property type="match status" value="1"/>
</dbReference>
<dbReference type="GO" id="GO:0016020">
    <property type="term" value="C:membrane"/>
    <property type="evidence" value="ECO:0007669"/>
    <property type="project" value="TreeGrafter"/>
</dbReference>
<dbReference type="KEGG" id="tet:TTHERM_000929519"/>
<dbReference type="InParanoid" id="W7X594"/>
<dbReference type="PANTHER" id="PTHR45831">
    <property type="entry name" value="LD24721P"/>
    <property type="match status" value="1"/>
</dbReference>
<accession>W7X594</accession>
<proteinExistence type="predicted"/>
<evidence type="ECO:0000256" key="1">
    <source>
        <dbReference type="ARBA" id="ARBA00022737"/>
    </source>
</evidence>
<evidence type="ECO:0000256" key="2">
    <source>
        <dbReference type="ARBA" id="ARBA00022803"/>
    </source>
</evidence>
<dbReference type="EMBL" id="GG662368">
    <property type="protein sequence ID" value="EWS71528.1"/>
    <property type="molecule type" value="Genomic_DNA"/>
</dbReference>
<dbReference type="Pfam" id="PF13431">
    <property type="entry name" value="TPR_17"/>
    <property type="match status" value="1"/>
</dbReference>
<name>W7X594_TETTS</name>
<dbReference type="InterPro" id="IPR047150">
    <property type="entry name" value="SGT"/>
</dbReference>
<dbReference type="GeneID" id="24441117"/>
<keyword evidence="5" id="KW-0121">Carboxypeptidase</keyword>
<dbReference type="SUPFAM" id="SSF48452">
    <property type="entry name" value="TPR-like"/>
    <property type="match status" value="1"/>
</dbReference>
<dbReference type="GO" id="GO:0060090">
    <property type="term" value="F:molecular adaptor activity"/>
    <property type="evidence" value="ECO:0007669"/>
    <property type="project" value="TreeGrafter"/>
</dbReference>
<dbReference type="GO" id="GO:0004180">
    <property type="term" value="F:carboxypeptidase activity"/>
    <property type="evidence" value="ECO:0007669"/>
    <property type="project" value="UniProtKB-KW"/>
</dbReference>